<evidence type="ECO:0000256" key="1">
    <source>
        <dbReference type="PROSITE-ProRule" id="PRU00042"/>
    </source>
</evidence>
<reference evidence="4" key="1">
    <citation type="submission" date="2021-02" db="EMBL/GenBank/DDBJ databases">
        <authorList>
            <person name="Dougan E. K."/>
            <person name="Rhodes N."/>
            <person name="Thang M."/>
            <person name="Chan C."/>
        </authorList>
    </citation>
    <scope>NUCLEOTIDE SEQUENCE</scope>
</reference>
<dbReference type="OrthoDB" id="436532at2759"/>
<dbReference type="SUPFAM" id="SSF57850">
    <property type="entry name" value="RING/U-box"/>
    <property type="match status" value="1"/>
</dbReference>
<dbReference type="PANTHER" id="PTHR14879:SF5">
    <property type="entry name" value="RING-TYPE DOMAIN-CONTAINING PROTEIN"/>
    <property type="match status" value="1"/>
</dbReference>
<organism evidence="4 5">
    <name type="scientific">Symbiodinium pilosum</name>
    <name type="common">Dinoflagellate</name>
    <dbReference type="NCBI Taxonomy" id="2952"/>
    <lineage>
        <taxon>Eukaryota</taxon>
        <taxon>Sar</taxon>
        <taxon>Alveolata</taxon>
        <taxon>Dinophyceae</taxon>
        <taxon>Suessiales</taxon>
        <taxon>Symbiodiniaceae</taxon>
        <taxon>Symbiodinium</taxon>
    </lineage>
</organism>
<keyword evidence="5" id="KW-1185">Reference proteome</keyword>
<dbReference type="PROSITE" id="PS50157">
    <property type="entry name" value="ZINC_FINGER_C2H2_2"/>
    <property type="match status" value="1"/>
</dbReference>
<comment type="caution">
    <text evidence="4">The sequence shown here is derived from an EMBL/GenBank/DDBJ whole genome shotgun (WGS) entry which is preliminary data.</text>
</comment>
<sequence length="205" mass="22436">MAAARKLAAEKAQHQGFPSLPPSRRLDGTLCYYCQRRFESRMALFHHLRRMIDKERFVEGHHQEHFKLSIPGGPASLPESGVHRCRAETCGKTFATKKELWSHYHVMGVPGFEEPVVEAASAGASSILQEDSGPAVEPSADVQNVAVTSDLSRCAVCLDKAADVVMVPCGHIFACQDCGKNLKECAVCRASVTQVLKVYYSADVC</sequence>
<dbReference type="AlphaFoldDB" id="A0A812PZC0"/>
<dbReference type="InterPro" id="IPR001841">
    <property type="entry name" value="Znf_RING"/>
</dbReference>
<feature type="domain" description="C2H2-type" evidence="3">
    <location>
        <begin position="83"/>
        <end position="115"/>
    </location>
</feature>
<dbReference type="InterPro" id="IPR013083">
    <property type="entry name" value="Znf_RING/FYVE/PHD"/>
</dbReference>
<dbReference type="Pfam" id="PF13920">
    <property type="entry name" value="zf-C3HC4_3"/>
    <property type="match status" value="1"/>
</dbReference>
<evidence type="ECO:0000313" key="4">
    <source>
        <dbReference type="EMBL" id="CAE7376441.1"/>
    </source>
</evidence>
<feature type="domain" description="RING-type" evidence="2">
    <location>
        <begin position="154"/>
        <end position="189"/>
    </location>
</feature>
<keyword evidence="1" id="KW-0863">Zinc-finger</keyword>
<gene>
    <name evidence="4" type="primary">BIRC3</name>
    <name evidence="4" type="ORF">SPIL2461_LOCUS9152</name>
</gene>
<dbReference type="Proteomes" id="UP000649617">
    <property type="component" value="Unassembled WGS sequence"/>
</dbReference>
<dbReference type="Gene3D" id="3.30.40.10">
    <property type="entry name" value="Zinc/RING finger domain, C3HC4 (zinc finger)"/>
    <property type="match status" value="1"/>
</dbReference>
<dbReference type="PROSITE" id="PS50089">
    <property type="entry name" value="ZF_RING_2"/>
    <property type="match status" value="1"/>
</dbReference>
<accession>A0A812PZC0</accession>
<keyword evidence="1" id="KW-0479">Metal-binding</keyword>
<evidence type="ECO:0000259" key="2">
    <source>
        <dbReference type="PROSITE" id="PS50089"/>
    </source>
</evidence>
<dbReference type="InterPro" id="IPR013087">
    <property type="entry name" value="Znf_C2H2_type"/>
</dbReference>
<evidence type="ECO:0000313" key="5">
    <source>
        <dbReference type="Proteomes" id="UP000649617"/>
    </source>
</evidence>
<dbReference type="EMBL" id="CAJNIZ010015672">
    <property type="protein sequence ID" value="CAE7376441.1"/>
    <property type="molecule type" value="Genomic_DNA"/>
</dbReference>
<keyword evidence="1" id="KW-0862">Zinc</keyword>
<dbReference type="PANTHER" id="PTHR14879">
    <property type="entry name" value="CASPASE REGULATOR, RING FINGER DOMAIN-CONTAINING"/>
    <property type="match status" value="1"/>
</dbReference>
<name>A0A812PZC0_SYMPI</name>
<dbReference type="InterPro" id="IPR051728">
    <property type="entry name" value="RING-FYVE_E3_ubiquitin-ligase"/>
</dbReference>
<protein>
    <submittedName>
        <fullName evidence="4">BIRC3 protein</fullName>
    </submittedName>
</protein>
<dbReference type="GO" id="GO:0008270">
    <property type="term" value="F:zinc ion binding"/>
    <property type="evidence" value="ECO:0007669"/>
    <property type="project" value="UniProtKB-KW"/>
</dbReference>
<evidence type="ECO:0000259" key="3">
    <source>
        <dbReference type="PROSITE" id="PS50157"/>
    </source>
</evidence>
<proteinExistence type="predicted"/>
<dbReference type="SMART" id="SM00184">
    <property type="entry name" value="RING"/>
    <property type="match status" value="1"/>
</dbReference>